<dbReference type="AlphaFoldDB" id="A0A644Y8F2"/>
<comment type="caution">
    <text evidence="1">The sequence shown here is derived from an EMBL/GenBank/DDBJ whole genome shotgun (WGS) entry which is preliminary data.</text>
</comment>
<dbReference type="EMBL" id="VSSQ01004296">
    <property type="protein sequence ID" value="MPM24589.1"/>
    <property type="molecule type" value="Genomic_DNA"/>
</dbReference>
<accession>A0A644Y8F2</accession>
<proteinExistence type="predicted"/>
<protein>
    <submittedName>
        <fullName evidence="1">Uncharacterized protein</fullName>
    </submittedName>
</protein>
<evidence type="ECO:0000313" key="1">
    <source>
        <dbReference type="EMBL" id="MPM24589.1"/>
    </source>
</evidence>
<gene>
    <name evidence="1" type="ORF">SDC9_71072</name>
</gene>
<organism evidence="1">
    <name type="scientific">bioreactor metagenome</name>
    <dbReference type="NCBI Taxonomy" id="1076179"/>
    <lineage>
        <taxon>unclassified sequences</taxon>
        <taxon>metagenomes</taxon>
        <taxon>ecological metagenomes</taxon>
    </lineage>
</organism>
<name>A0A644Y8F2_9ZZZZ</name>
<reference evidence="1" key="1">
    <citation type="submission" date="2019-08" db="EMBL/GenBank/DDBJ databases">
        <authorList>
            <person name="Kucharzyk K."/>
            <person name="Murdoch R.W."/>
            <person name="Higgins S."/>
            <person name="Loffler F."/>
        </authorList>
    </citation>
    <scope>NUCLEOTIDE SEQUENCE</scope>
</reference>
<sequence>MAALKSSVKKKDELTDEDRLMLETYGDKVEFTDKKDIEPLISFVRSLN</sequence>